<name>A0A8J5RXK6_ZIZPA</name>
<evidence type="ECO:0000313" key="3">
    <source>
        <dbReference type="Proteomes" id="UP000729402"/>
    </source>
</evidence>
<organism evidence="2 3">
    <name type="scientific">Zizania palustris</name>
    <name type="common">Northern wild rice</name>
    <dbReference type="NCBI Taxonomy" id="103762"/>
    <lineage>
        <taxon>Eukaryota</taxon>
        <taxon>Viridiplantae</taxon>
        <taxon>Streptophyta</taxon>
        <taxon>Embryophyta</taxon>
        <taxon>Tracheophyta</taxon>
        <taxon>Spermatophyta</taxon>
        <taxon>Magnoliopsida</taxon>
        <taxon>Liliopsida</taxon>
        <taxon>Poales</taxon>
        <taxon>Poaceae</taxon>
        <taxon>BOP clade</taxon>
        <taxon>Oryzoideae</taxon>
        <taxon>Oryzeae</taxon>
        <taxon>Zizaniinae</taxon>
        <taxon>Zizania</taxon>
    </lineage>
</organism>
<keyword evidence="3" id="KW-1185">Reference proteome</keyword>
<reference evidence="2" key="2">
    <citation type="submission" date="2021-02" db="EMBL/GenBank/DDBJ databases">
        <authorList>
            <person name="Kimball J.A."/>
            <person name="Haas M.W."/>
            <person name="Macchietto M."/>
            <person name="Kono T."/>
            <person name="Duquette J."/>
            <person name="Shao M."/>
        </authorList>
    </citation>
    <scope>NUCLEOTIDE SEQUENCE</scope>
    <source>
        <tissue evidence="2">Fresh leaf tissue</tissue>
    </source>
</reference>
<feature type="region of interest" description="Disordered" evidence="1">
    <location>
        <begin position="76"/>
        <end position="103"/>
    </location>
</feature>
<dbReference type="Proteomes" id="UP000729402">
    <property type="component" value="Unassembled WGS sequence"/>
</dbReference>
<comment type="caution">
    <text evidence="2">The sequence shown here is derived from an EMBL/GenBank/DDBJ whole genome shotgun (WGS) entry which is preliminary data.</text>
</comment>
<protein>
    <submittedName>
        <fullName evidence="2">Uncharacterized protein</fullName>
    </submittedName>
</protein>
<evidence type="ECO:0000313" key="2">
    <source>
        <dbReference type="EMBL" id="KAG8047859.1"/>
    </source>
</evidence>
<accession>A0A8J5RXK6</accession>
<evidence type="ECO:0000256" key="1">
    <source>
        <dbReference type="SAM" id="MobiDB-lite"/>
    </source>
</evidence>
<reference evidence="2" key="1">
    <citation type="journal article" date="2021" name="bioRxiv">
        <title>Whole Genome Assembly and Annotation of Northern Wild Rice, Zizania palustris L., Supports a Whole Genome Duplication in the Zizania Genus.</title>
        <authorList>
            <person name="Haas M."/>
            <person name="Kono T."/>
            <person name="Macchietto M."/>
            <person name="Millas R."/>
            <person name="McGilp L."/>
            <person name="Shao M."/>
            <person name="Duquette J."/>
            <person name="Hirsch C.N."/>
            <person name="Kimball J."/>
        </authorList>
    </citation>
    <scope>NUCLEOTIDE SEQUENCE</scope>
    <source>
        <tissue evidence="2">Fresh leaf tissue</tissue>
    </source>
</reference>
<sequence length="103" mass="11142">MVAQVRHRGALTTAGERLVVEFRERAIKALDICNAAWDGDPSCGPDWLDLLRSPLPSLSFLGLRLPQAMISAKRHLRGPGATPISSPAIHSSPIDLKGKAYET</sequence>
<feature type="compositionally biased region" description="Low complexity" evidence="1">
    <location>
        <begin position="83"/>
        <end position="94"/>
    </location>
</feature>
<dbReference type="EMBL" id="JAAALK010000290">
    <property type="protein sequence ID" value="KAG8047859.1"/>
    <property type="molecule type" value="Genomic_DNA"/>
</dbReference>
<proteinExistence type="predicted"/>
<gene>
    <name evidence="2" type="ORF">GUJ93_ZPchr0008g11948</name>
</gene>
<dbReference type="AlphaFoldDB" id="A0A8J5RXK6"/>